<feature type="compositionally biased region" description="Basic residues" evidence="1">
    <location>
        <begin position="71"/>
        <end position="81"/>
    </location>
</feature>
<dbReference type="eggNOG" id="arCOG00872">
    <property type="taxonomic scope" value="Archaea"/>
</dbReference>
<dbReference type="EMBL" id="AOHZ01000079">
    <property type="protein sequence ID" value="ELY52097.1"/>
    <property type="molecule type" value="Genomic_DNA"/>
</dbReference>
<feature type="compositionally biased region" description="Basic and acidic residues" evidence="1">
    <location>
        <begin position="114"/>
        <end position="135"/>
    </location>
</feature>
<accession>L9WRQ8</accession>
<proteinExistence type="predicted"/>
<feature type="region of interest" description="Disordered" evidence="1">
    <location>
        <begin position="38"/>
        <end position="135"/>
    </location>
</feature>
<keyword evidence="3" id="KW-1185">Reference proteome</keyword>
<dbReference type="AlphaFoldDB" id="L9WRQ8"/>
<evidence type="ECO:0000313" key="2">
    <source>
        <dbReference type="EMBL" id="ELY52097.1"/>
    </source>
</evidence>
<sequence>MLETVRGSMASITARHEVPVVPSTGQTHLVDYAVRLGRKHVEDPSSRRLPPGSVSRRVQPTSSESTESAKRERRRSIRRFGARREEAVGGVRDHRLTPRRVDIRRGTRLNPDSGRTHQRDRRAESAPDRRSPAET</sequence>
<gene>
    <name evidence="2" type="ORF">C493_16509</name>
</gene>
<comment type="caution">
    <text evidence="2">The sequence shown here is derived from an EMBL/GenBank/DDBJ whole genome shotgun (WGS) entry which is preliminary data.</text>
</comment>
<dbReference type="Proteomes" id="UP000011602">
    <property type="component" value="Unassembled WGS sequence"/>
</dbReference>
<feature type="compositionally biased region" description="Basic and acidic residues" evidence="1">
    <location>
        <begin position="82"/>
        <end position="105"/>
    </location>
</feature>
<name>L9WRQ8_9EURY</name>
<organism evidence="2 3">
    <name type="scientific">Natronolimnohabitans innermongolicus JCM 12255</name>
    <dbReference type="NCBI Taxonomy" id="1227499"/>
    <lineage>
        <taxon>Archaea</taxon>
        <taxon>Methanobacteriati</taxon>
        <taxon>Methanobacteriota</taxon>
        <taxon>Stenosarchaea group</taxon>
        <taxon>Halobacteria</taxon>
        <taxon>Halobacteriales</taxon>
        <taxon>Natrialbaceae</taxon>
        <taxon>Natronolimnohabitans</taxon>
    </lineage>
</organism>
<protein>
    <submittedName>
        <fullName evidence="2">ERCC4 domain-containing protein</fullName>
    </submittedName>
</protein>
<feature type="compositionally biased region" description="Polar residues" evidence="1">
    <location>
        <begin position="56"/>
        <end position="66"/>
    </location>
</feature>
<evidence type="ECO:0000313" key="3">
    <source>
        <dbReference type="Proteomes" id="UP000011602"/>
    </source>
</evidence>
<reference evidence="2 3" key="1">
    <citation type="journal article" date="2014" name="PLoS Genet.">
        <title>Phylogenetically driven sequencing of extremely halophilic archaea reveals strategies for static and dynamic osmo-response.</title>
        <authorList>
            <person name="Becker E.A."/>
            <person name="Seitzer P.M."/>
            <person name="Tritt A."/>
            <person name="Larsen D."/>
            <person name="Krusor M."/>
            <person name="Yao A.I."/>
            <person name="Wu D."/>
            <person name="Madern D."/>
            <person name="Eisen J.A."/>
            <person name="Darling A.E."/>
            <person name="Facciotti M.T."/>
        </authorList>
    </citation>
    <scope>NUCLEOTIDE SEQUENCE [LARGE SCALE GENOMIC DNA]</scope>
    <source>
        <strain evidence="2 3">JCM 12255</strain>
    </source>
</reference>
<dbReference type="STRING" id="1227499.C493_16509"/>
<evidence type="ECO:0000256" key="1">
    <source>
        <dbReference type="SAM" id="MobiDB-lite"/>
    </source>
</evidence>